<dbReference type="PRINTS" id="PR00344">
    <property type="entry name" value="BCTRLSENSOR"/>
</dbReference>
<evidence type="ECO:0000256" key="6">
    <source>
        <dbReference type="ARBA" id="ARBA00022679"/>
    </source>
</evidence>
<dbReference type="InterPro" id="IPR011006">
    <property type="entry name" value="CheY-like_superfamily"/>
</dbReference>
<dbReference type="SMART" id="SM00387">
    <property type="entry name" value="HATPase_c"/>
    <property type="match status" value="1"/>
</dbReference>
<dbReference type="PROSITE" id="PS50109">
    <property type="entry name" value="HIS_KIN"/>
    <property type="match status" value="1"/>
</dbReference>
<dbReference type="FunFam" id="3.30.565.10:FF:000010">
    <property type="entry name" value="Sensor histidine kinase RcsC"/>
    <property type="match status" value="1"/>
</dbReference>
<accession>A0A856MBH6</accession>
<dbReference type="GO" id="GO:0000155">
    <property type="term" value="F:phosphorelay sensor kinase activity"/>
    <property type="evidence" value="ECO:0007669"/>
    <property type="project" value="InterPro"/>
</dbReference>
<dbReference type="Pfam" id="PF00512">
    <property type="entry name" value="HisKA"/>
    <property type="match status" value="1"/>
</dbReference>
<dbReference type="PANTHER" id="PTHR45339">
    <property type="entry name" value="HYBRID SIGNAL TRANSDUCTION HISTIDINE KINASE J"/>
    <property type="match status" value="1"/>
</dbReference>
<dbReference type="InterPro" id="IPR003018">
    <property type="entry name" value="GAF"/>
</dbReference>
<protein>
    <recommendedName>
        <fullName evidence="13">Circadian input-output histidine kinase CikA</fullName>
        <ecNumber evidence="4">2.7.13.3</ecNumber>
    </recommendedName>
</protein>
<dbReference type="InterPro" id="IPR016132">
    <property type="entry name" value="Phyto_chromo_attachment"/>
</dbReference>
<dbReference type="GO" id="GO:0005524">
    <property type="term" value="F:ATP binding"/>
    <property type="evidence" value="ECO:0007669"/>
    <property type="project" value="UniProtKB-KW"/>
</dbReference>
<dbReference type="InterPro" id="IPR029016">
    <property type="entry name" value="GAF-like_dom_sf"/>
</dbReference>
<dbReference type="Gene3D" id="3.30.565.10">
    <property type="entry name" value="Histidine kinase-like ATPase, C-terminal domain"/>
    <property type="match status" value="1"/>
</dbReference>
<feature type="domain" description="Response regulatory" evidence="18">
    <location>
        <begin position="1071"/>
        <end position="1192"/>
    </location>
</feature>
<evidence type="ECO:0000256" key="9">
    <source>
        <dbReference type="ARBA" id="ARBA00022840"/>
    </source>
</evidence>
<dbReference type="GO" id="GO:0016020">
    <property type="term" value="C:membrane"/>
    <property type="evidence" value="ECO:0007669"/>
    <property type="project" value="UniProtKB-SubCell"/>
</dbReference>
<feature type="domain" description="Histidine kinase" evidence="17">
    <location>
        <begin position="815"/>
        <end position="1044"/>
    </location>
</feature>
<evidence type="ECO:0000256" key="8">
    <source>
        <dbReference type="ARBA" id="ARBA00022777"/>
    </source>
</evidence>
<dbReference type="SMART" id="SM00065">
    <property type="entry name" value="GAF"/>
    <property type="match status" value="2"/>
</dbReference>
<evidence type="ECO:0000256" key="12">
    <source>
        <dbReference type="ARBA" id="ARBA00023306"/>
    </source>
</evidence>
<feature type="transmembrane region" description="Helical" evidence="15">
    <location>
        <begin position="182"/>
        <end position="201"/>
    </location>
</feature>
<proteinExistence type="inferred from homology"/>
<dbReference type="Gene3D" id="3.40.50.2300">
    <property type="match status" value="1"/>
</dbReference>
<dbReference type="SUPFAM" id="SSF52172">
    <property type="entry name" value="CheY-like"/>
    <property type="match status" value="1"/>
</dbReference>
<comment type="subcellular location">
    <subcellularLocation>
        <location evidence="2">Membrane</location>
    </subcellularLocation>
</comment>
<evidence type="ECO:0000256" key="2">
    <source>
        <dbReference type="ARBA" id="ARBA00004370"/>
    </source>
</evidence>
<sequence length="1314" mass="147574">MTHLLIGSHVAASSESGSIVLSKKRVSSHLSSLLGRRRKNMYSELTGTYKLELVGLSFAIAVISSYTALDLSKRVQLGWNKRLLWLLGGAIAMGMGIWSMHFIAMIAFELPVPVSYDLWMTLLSLLFAVLASSIALSLLSRSISTAVLIGGGVCMGLAIASMHYTGMAAMRLQAKLDYNLKLVSLSVIIAIIASFAALWLAFRLKKNQELKGAKWQKVGSAFLMGIAISGMHYTGMWATHFMPHKHLSILQSPVINQLWLAIAIGVATLFILTLALLTSFFDQSLTDQLLQQKALEESEKRFRMLIQKMQVGVLLLNSNAKILSSNQAANNLLNQNLQDKQHQVFGAGWLLLREDGTRLCEEEFPVQKAIALQKPIQNMVVGIEDPKSLNQRWLLVNADPQIGNDNRVERVVCTFSDITQRKQVEATLQLIVEGTAYTTGDEFFRSCVRYIAKLLQVPYVFVSEFITETKTQLGTLAFWNSVDFDQNFKYDIATISHEHCKVVFDGTCCCHCDDELSRLLLKEKDAAQLNLHSYLLPLVNSNGETIGYLVVMDVKPLEIDLSKESCLKIFAARAGAELERKLAEELLAKSAERERAISFVIQRMRQTLEIDQIFRATTQELRQVLSCDRVLVYRFHPDWSGEIICESVAQGWKALIRLQNNQSQVTQVAVNQIDCVIKELQQDLRQIIQDTYLYDTQGGDFHSGTSYRCVPDIYKAGFDSCYVELLEQFQARAYIIVPIFCSNQLWGFLATYENSAPRQWKETEIKIVLQIGAQLGVAIQQAQLLAQTQKQSSELKQAKEVADKANQAKSEFLAHMTHELRTPLNAILGFTQLMNRDSSLKAEHQKYLSIINRSGEHLLELINDVLDMSKIEAGGMTFNENKFDLFYLLESLEGMLKLKAESKGLNLVFERTLQVPQYITTDEGKLRQVLINLLDNATKFTEKGSVTLRVSVEQAQTNKCAENVTTTPHLLFEVTDTGCGIHPNEFHKLFQAFEQTATGLKSGGGTGLGLSISHKFVQMMGGQIKVSSTLGVGTQFSFSIPVEEATETKTQTPEFTSYKVIRLASEQPAYRILVVDDQLTNRMLLVKLLDKQGFQVHEASNGQDAVTLWEIWHPHLIFMDTRMPLMDGYEATSLIKEKERNTPQHSHQTIIIATTTNAFQEEKYKILSAGCDDILSKPFQEQDIVGKISKYLGVQFLDPENTTNTEITPPTCKVVTNSPNLISVMETMPSEWIQQLQNAASAGNDLLIFQLMEQIPADKVDMIETLKVLVENFDFEQVIELTEQRTQNGQRPCILQNAELSNYKRIQTPQLVVE</sequence>
<keyword evidence="5 14" id="KW-0597">Phosphoprotein</keyword>
<evidence type="ECO:0000256" key="11">
    <source>
        <dbReference type="ARBA" id="ARBA00023136"/>
    </source>
</evidence>
<evidence type="ECO:0000256" key="3">
    <source>
        <dbReference type="ARBA" id="ARBA00006402"/>
    </source>
</evidence>
<evidence type="ECO:0000256" key="1">
    <source>
        <dbReference type="ARBA" id="ARBA00000085"/>
    </source>
</evidence>
<dbReference type="PROSITE" id="PS50110">
    <property type="entry name" value="RESPONSE_REGULATORY"/>
    <property type="match status" value="1"/>
</dbReference>
<evidence type="ECO:0000256" key="5">
    <source>
        <dbReference type="ARBA" id="ARBA00022553"/>
    </source>
</evidence>
<dbReference type="Proteomes" id="UP000503129">
    <property type="component" value="Chromosome"/>
</dbReference>
<keyword evidence="10" id="KW-0902">Two-component regulatory system</keyword>
<dbReference type="InterPro" id="IPR035965">
    <property type="entry name" value="PAS-like_dom_sf"/>
</dbReference>
<evidence type="ECO:0000256" key="10">
    <source>
        <dbReference type="ARBA" id="ARBA00023012"/>
    </source>
</evidence>
<evidence type="ECO:0000259" key="19">
    <source>
        <dbReference type="PROSITE" id="PS50113"/>
    </source>
</evidence>
<keyword evidence="12" id="KW-0131">Cell cycle</keyword>
<keyword evidence="11 15" id="KW-0472">Membrane</keyword>
<dbReference type="SUPFAM" id="SSF55781">
    <property type="entry name" value="GAF domain-like"/>
    <property type="match status" value="2"/>
</dbReference>
<dbReference type="InterPro" id="IPR005330">
    <property type="entry name" value="MHYT_dom"/>
</dbReference>
<dbReference type="FunFam" id="1.10.287.130:FF:000038">
    <property type="entry name" value="Sensory transduction histidine kinase"/>
    <property type="match status" value="1"/>
</dbReference>
<evidence type="ECO:0000256" key="13">
    <source>
        <dbReference type="ARBA" id="ARBA00074306"/>
    </source>
</evidence>
<dbReference type="InterPro" id="IPR036890">
    <property type="entry name" value="HATPase_C_sf"/>
</dbReference>
<evidence type="ECO:0000256" key="7">
    <source>
        <dbReference type="ARBA" id="ARBA00022741"/>
    </source>
</evidence>
<organism evidence="21 22">
    <name type="scientific">Brasilonema sennae CENA114</name>
    <dbReference type="NCBI Taxonomy" id="415709"/>
    <lineage>
        <taxon>Bacteria</taxon>
        <taxon>Bacillati</taxon>
        <taxon>Cyanobacteriota</taxon>
        <taxon>Cyanophyceae</taxon>
        <taxon>Nostocales</taxon>
        <taxon>Scytonemataceae</taxon>
        <taxon>Brasilonema</taxon>
        <taxon>Bromeliae group (in: Brasilonema)</taxon>
    </lineage>
</organism>
<evidence type="ECO:0000256" key="15">
    <source>
        <dbReference type="PROSITE-ProRule" id="PRU00244"/>
    </source>
</evidence>
<feature type="transmembrane region" description="Helical" evidence="15">
    <location>
        <begin position="146"/>
        <end position="170"/>
    </location>
</feature>
<dbReference type="SUPFAM" id="SSF55785">
    <property type="entry name" value="PYP-like sensor domain (PAS domain)"/>
    <property type="match status" value="1"/>
</dbReference>
<evidence type="ECO:0000256" key="14">
    <source>
        <dbReference type="PROSITE-ProRule" id="PRU00169"/>
    </source>
</evidence>
<dbReference type="CDD" id="cd17546">
    <property type="entry name" value="REC_hyHK_CKI1_RcsC-like"/>
    <property type="match status" value="1"/>
</dbReference>
<dbReference type="InterPro" id="IPR004358">
    <property type="entry name" value="Sig_transdc_His_kin-like_C"/>
</dbReference>
<name>A0A856MBH6_9CYAN</name>
<feature type="transmembrane region" description="Helical" evidence="15">
    <location>
        <begin position="118"/>
        <end position="139"/>
    </location>
</feature>
<dbReference type="InterPro" id="IPR036097">
    <property type="entry name" value="HisK_dim/P_sf"/>
</dbReference>
<dbReference type="Gene3D" id="3.30.450.40">
    <property type="match status" value="1"/>
</dbReference>
<dbReference type="SMART" id="SM00448">
    <property type="entry name" value="REC"/>
    <property type="match status" value="1"/>
</dbReference>
<comment type="similarity">
    <text evidence="3">In the N-terminal section; belongs to the phytochrome family.</text>
</comment>
<dbReference type="InterPro" id="IPR001789">
    <property type="entry name" value="Sig_transdc_resp-reg_receiver"/>
</dbReference>
<evidence type="ECO:0000313" key="22">
    <source>
        <dbReference type="Proteomes" id="UP000503129"/>
    </source>
</evidence>
<dbReference type="PROSITE" id="PS50113">
    <property type="entry name" value="PAC"/>
    <property type="match status" value="1"/>
</dbReference>
<keyword evidence="22" id="KW-1185">Reference proteome</keyword>
<dbReference type="InterPro" id="IPR003661">
    <property type="entry name" value="HisK_dim/P_dom"/>
</dbReference>
<keyword evidence="8 21" id="KW-0418">Kinase</keyword>
<dbReference type="Gene3D" id="3.30.450.20">
    <property type="entry name" value="PAS domain"/>
    <property type="match status" value="1"/>
</dbReference>
<keyword evidence="6" id="KW-0808">Transferase</keyword>
<dbReference type="InterPro" id="IPR005467">
    <property type="entry name" value="His_kinase_dom"/>
</dbReference>
<dbReference type="CDD" id="cd00130">
    <property type="entry name" value="PAS"/>
    <property type="match status" value="1"/>
</dbReference>
<evidence type="ECO:0000259" key="20">
    <source>
        <dbReference type="PROSITE" id="PS50924"/>
    </source>
</evidence>
<keyword evidence="7" id="KW-0547">Nucleotide-binding</keyword>
<dbReference type="PROSITE" id="PS50046">
    <property type="entry name" value="PHYTOCHROME_2"/>
    <property type="match status" value="1"/>
</dbReference>
<evidence type="ECO:0000259" key="18">
    <source>
        <dbReference type="PROSITE" id="PS50110"/>
    </source>
</evidence>
<dbReference type="Pfam" id="PF00072">
    <property type="entry name" value="Response_reg"/>
    <property type="match status" value="1"/>
</dbReference>
<comment type="catalytic activity">
    <reaction evidence="1">
        <text>ATP + protein L-histidine = ADP + protein N-phospho-L-histidine.</text>
        <dbReference type="EC" id="2.7.13.3"/>
    </reaction>
</comment>
<evidence type="ECO:0000313" key="21">
    <source>
        <dbReference type="EMBL" id="QDL07051.1"/>
    </source>
</evidence>
<evidence type="ECO:0000259" key="16">
    <source>
        <dbReference type="PROSITE" id="PS50046"/>
    </source>
</evidence>
<gene>
    <name evidence="21" type="ORF">DP114_03210</name>
</gene>
<dbReference type="Pfam" id="PF02518">
    <property type="entry name" value="HATPase_c"/>
    <property type="match status" value="1"/>
</dbReference>
<dbReference type="CDD" id="cd00082">
    <property type="entry name" value="HisKA"/>
    <property type="match status" value="1"/>
</dbReference>
<dbReference type="EMBL" id="CP030118">
    <property type="protein sequence ID" value="QDL07051.1"/>
    <property type="molecule type" value="Genomic_DNA"/>
</dbReference>
<dbReference type="Pfam" id="PF01590">
    <property type="entry name" value="GAF"/>
    <property type="match status" value="1"/>
</dbReference>
<dbReference type="SUPFAM" id="SSF55874">
    <property type="entry name" value="ATPase domain of HSP90 chaperone/DNA topoisomerase II/histidine kinase"/>
    <property type="match status" value="1"/>
</dbReference>
<keyword evidence="15" id="KW-1133">Transmembrane helix</keyword>
<dbReference type="InterPro" id="IPR000014">
    <property type="entry name" value="PAS"/>
</dbReference>
<dbReference type="KEGG" id="bsen:DP114_03210"/>
<feature type="domain" description="MHYT" evidence="20">
    <location>
        <begin position="49"/>
        <end position="242"/>
    </location>
</feature>
<dbReference type="PROSITE" id="PS50924">
    <property type="entry name" value="MHYT"/>
    <property type="match status" value="1"/>
</dbReference>
<feature type="domain" description="PAC" evidence="19">
    <location>
        <begin position="377"/>
        <end position="430"/>
    </location>
</feature>
<dbReference type="Gene3D" id="1.10.287.130">
    <property type="match status" value="1"/>
</dbReference>
<feature type="modified residue" description="4-aspartylphosphate" evidence="14">
    <location>
        <position position="1120"/>
    </location>
</feature>
<keyword evidence="9" id="KW-0067">ATP-binding</keyword>
<feature type="domain" description="Phytochrome chromophore attachment site" evidence="16">
    <location>
        <begin position="609"/>
        <end position="774"/>
    </location>
</feature>
<reference evidence="21 22" key="1">
    <citation type="submission" date="2018-06" db="EMBL/GenBank/DDBJ databases">
        <title>Comparative genomics of Brasilonema spp. strains.</title>
        <authorList>
            <person name="Alvarenga D.O."/>
            <person name="Fiore M.F."/>
            <person name="Varani A.M."/>
        </authorList>
    </citation>
    <scope>NUCLEOTIDE SEQUENCE [LARGE SCALE GENOMIC DNA]</scope>
    <source>
        <strain evidence="21 22">CENA114</strain>
    </source>
</reference>
<evidence type="ECO:0000256" key="4">
    <source>
        <dbReference type="ARBA" id="ARBA00012438"/>
    </source>
</evidence>
<dbReference type="EC" id="2.7.13.3" evidence="4"/>
<dbReference type="SUPFAM" id="SSF47384">
    <property type="entry name" value="Homodimeric domain of signal transducing histidine kinase"/>
    <property type="match status" value="1"/>
</dbReference>
<dbReference type="SMART" id="SM00388">
    <property type="entry name" value="HisKA"/>
    <property type="match status" value="1"/>
</dbReference>
<feature type="transmembrane region" description="Helical" evidence="15">
    <location>
        <begin position="258"/>
        <end position="281"/>
    </location>
</feature>
<dbReference type="InterPro" id="IPR003594">
    <property type="entry name" value="HATPase_dom"/>
</dbReference>
<feature type="transmembrane region" description="Helical" evidence="15">
    <location>
        <begin position="83"/>
        <end position="106"/>
    </location>
</feature>
<dbReference type="InterPro" id="IPR000700">
    <property type="entry name" value="PAS-assoc_C"/>
</dbReference>
<dbReference type="PANTHER" id="PTHR45339:SF1">
    <property type="entry name" value="HYBRID SIGNAL TRANSDUCTION HISTIDINE KINASE J"/>
    <property type="match status" value="1"/>
</dbReference>
<keyword evidence="15" id="KW-0812">Transmembrane</keyword>
<dbReference type="Pfam" id="PF03707">
    <property type="entry name" value="MHYT"/>
    <property type="match status" value="3"/>
</dbReference>
<comment type="caution">
    <text evidence="15">Lacks conserved residue(s) required for the propagation of feature annotation.</text>
</comment>
<evidence type="ECO:0000259" key="17">
    <source>
        <dbReference type="PROSITE" id="PS50109"/>
    </source>
</evidence>